<dbReference type="RefSeq" id="WP_115183751.1">
    <property type="nucleotide sequence ID" value="NZ_CAMKUF010000003.1"/>
</dbReference>
<organism evidence="1 2">
    <name type="scientific">Serratia quinivorans</name>
    <dbReference type="NCBI Taxonomy" id="137545"/>
    <lineage>
        <taxon>Bacteria</taxon>
        <taxon>Pseudomonadati</taxon>
        <taxon>Pseudomonadota</taxon>
        <taxon>Gammaproteobacteria</taxon>
        <taxon>Enterobacterales</taxon>
        <taxon>Yersiniaceae</taxon>
        <taxon>Serratia</taxon>
    </lineage>
</organism>
<gene>
    <name evidence="1" type="ORF">NCTC11544_03111</name>
</gene>
<dbReference type="EMBL" id="UGYN01000002">
    <property type="protein sequence ID" value="SUI70128.1"/>
    <property type="molecule type" value="Genomic_DNA"/>
</dbReference>
<dbReference type="Proteomes" id="UP000255529">
    <property type="component" value="Unassembled WGS sequence"/>
</dbReference>
<sequence>MNVAFLTTAPQSLTQDLCDLANLEGHLLAVRALMRLDTGNEKGEGEAFSLNQCGVANAAYRFGFAWYGGRFDSSACEPLINALHTLGADIDPAVWKSCFDEGCNDAEIEQEQVNLISSM</sequence>
<reference evidence="1 2" key="1">
    <citation type="submission" date="2018-06" db="EMBL/GenBank/DDBJ databases">
        <authorList>
            <consortium name="Pathogen Informatics"/>
            <person name="Doyle S."/>
        </authorList>
    </citation>
    <scope>NUCLEOTIDE SEQUENCE [LARGE SCALE GENOMIC DNA]</scope>
    <source>
        <strain evidence="1 2">NCTC11544</strain>
    </source>
</reference>
<accession>A0A379ZX64</accession>
<evidence type="ECO:0000313" key="1">
    <source>
        <dbReference type="EMBL" id="SUI70128.1"/>
    </source>
</evidence>
<proteinExistence type="predicted"/>
<evidence type="ECO:0000313" key="2">
    <source>
        <dbReference type="Proteomes" id="UP000255529"/>
    </source>
</evidence>
<name>A0A379ZX64_9GAMM</name>
<dbReference type="AlphaFoldDB" id="A0A379ZX64"/>
<protein>
    <submittedName>
        <fullName evidence="1">Uncharacterized protein</fullName>
    </submittedName>
</protein>